<gene>
    <name evidence="2" type="ORF">D3105_25165</name>
</gene>
<proteinExistence type="predicted"/>
<dbReference type="Proteomes" id="UP000285596">
    <property type="component" value="Unassembled WGS sequence"/>
</dbReference>
<organism evidence="2 3">
    <name type="scientific">Streptomyces globisporus</name>
    <dbReference type="NCBI Taxonomy" id="1908"/>
    <lineage>
        <taxon>Bacteria</taxon>
        <taxon>Bacillati</taxon>
        <taxon>Actinomycetota</taxon>
        <taxon>Actinomycetes</taxon>
        <taxon>Kitasatosporales</taxon>
        <taxon>Streptomycetaceae</taxon>
        <taxon>Streptomyces</taxon>
    </lineage>
</organism>
<feature type="region of interest" description="Disordered" evidence="1">
    <location>
        <begin position="22"/>
        <end position="50"/>
    </location>
</feature>
<name>A0A423UU32_STRGL</name>
<evidence type="ECO:0000256" key="1">
    <source>
        <dbReference type="SAM" id="MobiDB-lite"/>
    </source>
</evidence>
<evidence type="ECO:0000313" key="2">
    <source>
        <dbReference type="EMBL" id="ROV65843.1"/>
    </source>
</evidence>
<dbReference type="AlphaFoldDB" id="A0A423UU32"/>
<dbReference type="EMBL" id="QWFA01000158">
    <property type="protein sequence ID" value="ROV65843.1"/>
    <property type="molecule type" value="Genomic_DNA"/>
</dbReference>
<comment type="caution">
    <text evidence="2">The sequence shown here is derived from an EMBL/GenBank/DDBJ whole genome shotgun (WGS) entry which is preliminary data.</text>
</comment>
<protein>
    <submittedName>
        <fullName evidence="2">Uncharacterized protein</fullName>
    </submittedName>
</protein>
<sequence>MGLLFVAVGIALMFNRAIWKKLKGPKNQGPTPLRDGESSSLRPERGPDSWDALFAQPVRRRRFRR</sequence>
<reference evidence="2 3" key="1">
    <citation type="submission" date="2018-08" db="EMBL/GenBank/DDBJ databases">
        <title>Streptomyces globisporus 1912-4Crt, whole genome shotgun sequence.</title>
        <authorList>
            <person name="Matselyukh B."/>
        </authorList>
    </citation>
    <scope>NUCLEOTIDE SEQUENCE [LARGE SCALE GENOMIC DNA]</scope>
    <source>
        <strain evidence="2 3">1912-4Crt</strain>
    </source>
</reference>
<feature type="compositionally biased region" description="Basic and acidic residues" evidence="1">
    <location>
        <begin position="34"/>
        <end position="48"/>
    </location>
</feature>
<accession>A0A423UU32</accession>
<evidence type="ECO:0000313" key="3">
    <source>
        <dbReference type="Proteomes" id="UP000285596"/>
    </source>
</evidence>